<proteinExistence type="predicted"/>
<evidence type="ECO:0000313" key="2">
    <source>
        <dbReference type="EMBL" id="KAF2215509.1"/>
    </source>
</evidence>
<keyword evidence="3" id="KW-1185">Reference proteome</keyword>
<accession>A0A6A6FQ54</accession>
<evidence type="ECO:0000256" key="1">
    <source>
        <dbReference type="SAM" id="Coils"/>
    </source>
</evidence>
<sequence length="226" mass="24735">MSTTEAFTGVSFAPAVLSLRDHTFRQAATSRSRTLSATATKTPPDCPMLPRGLAIMSSNSSALAVSHEVLSNHVVTPPTDGAVILAVAPAQRTATMSPTASEVQRDLIRVWTSHVSVNDRHRALFRRYLNLPAMVRAKVTANVMTTMESLGWIAETLKAADTKLNAAEAYPDCPVPAPSEEELREAHHDVREAQESIQLIRSRVDRIERAIERLEAANEQPFDVEV</sequence>
<gene>
    <name evidence="2" type="ORF">CERZMDRAFT_90146</name>
</gene>
<evidence type="ECO:0000313" key="3">
    <source>
        <dbReference type="Proteomes" id="UP000799539"/>
    </source>
</evidence>
<organism evidence="2 3">
    <name type="scientific">Cercospora zeae-maydis SCOH1-5</name>
    <dbReference type="NCBI Taxonomy" id="717836"/>
    <lineage>
        <taxon>Eukaryota</taxon>
        <taxon>Fungi</taxon>
        <taxon>Dikarya</taxon>
        <taxon>Ascomycota</taxon>
        <taxon>Pezizomycotina</taxon>
        <taxon>Dothideomycetes</taxon>
        <taxon>Dothideomycetidae</taxon>
        <taxon>Mycosphaerellales</taxon>
        <taxon>Mycosphaerellaceae</taxon>
        <taxon>Cercospora</taxon>
    </lineage>
</organism>
<dbReference type="OrthoDB" id="3649044at2759"/>
<dbReference type="Proteomes" id="UP000799539">
    <property type="component" value="Unassembled WGS sequence"/>
</dbReference>
<keyword evidence="1" id="KW-0175">Coiled coil</keyword>
<feature type="coiled-coil region" evidence="1">
    <location>
        <begin position="190"/>
        <end position="220"/>
    </location>
</feature>
<dbReference type="AlphaFoldDB" id="A0A6A6FQ54"/>
<name>A0A6A6FQ54_9PEZI</name>
<protein>
    <submittedName>
        <fullName evidence="2">Uncharacterized protein</fullName>
    </submittedName>
</protein>
<reference evidence="2" key="1">
    <citation type="journal article" date="2020" name="Stud. Mycol.">
        <title>101 Dothideomycetes genomes: a test case for predicting lifestyles and emergence of pathogens.</title>
        <authorList>
            <person name="Haridas S."/>
            <person name="Albert R."/>
            <person name="Binder M."/>
            <person name="Bloem J."/>
            <person name="Labutti K."/>
            <person name="Salamov A."/>
            <person name="Andreopoulos B."/>
            <person name="Baker S."/>
            <person name="Barry K."/>
            <person name="Bills G."/>
            <person name="Bluhm B."/>
            <person name="Cannon C."/>
            <person name="Castanera R."/>
            <person name="Culley D."/>
            <person name="Daum C."/>
            <person name="Ezra D."/>
            <person name="Gonzalez J."/>
            <person name="Henrissat B."/>
            <person name="Kuo A."/>
            <person name="Liang C."/>
            <person name="Lipzen A."/>
            <person name="Lutzoni F."/>
            <person name="Magnuson J."/>
            <person name="Mondo S."/>
            <person name="Nolan M."/>
            <person name="Ohm R."/>
            <person name="Pangilinan J."/>
            <person name="Park H.-J."/>
            <person name="Ramirez L."/>
            <person name="Alfaro M."/>
            <person name="Sun H."/>
            <person name="Tritt A."/>
            <person name="Yoshinaga Y."/>
            <person name="Zwiers L.-H."/>
            <person name="Turgeon B."/>
            <person name="Goodwin S."/>
            <person name="Spatafora J."/>
            <person name="Crous P."/>
            <person name="Grigoriev I."/>
        </authorList>
    </citation>
    <scope>NUCLEOTIDE SEQUENCE</scope>
    <source>
        <strain evidence="2">SCOH1-5</strain>
    </source>
</reference>
<dbReference type="EMBL" id="ML992666">
    <property type="protein sequence ID" value="KAF2215509.1"/>
    <property type="molecule type" value="Genomic_DNA"/>
</dbReference>